<name>A0A7W8IRZ8_9BACL</name>
<protein>
    <submittedName>
        <fullName evidence="2">Uncharacterized protein YjaZ</fullName>
    </submittedName>
</protein>
<dbReference type="EMBL" id="JACHEP010000017">
    <property type="protein sequence ID" value="MBB5325564.1"/>
    <property type="molecule type" value="Genomic_DNA"/>
</dbReference>
<accession>A0A7W8IRZ8</accession>
<keyword evidence="3" id="KW-1185">Reference proteome</keyword>
<proteinExistence type="predicted"/>
<dbReference type="RefSeq" id="WP_183255216.1">
    <property type="nucleotide sequence ID" value="NZ_JACHEP010000017.1"/>
</dbReference>
<sequence>MALVRTDEWMINNRPIQLCERLTFYFKNATARDIYLHLIHHGMYSSPNDIAKIADEMKRKQIWEHAEAIYQKLRKRWNGPDVPVFIFPADVYNRKLARDFNSKGGIAYSDKLFLFLLPHHQLKEIEAVLTHEYNHVCRLAKQRKEEYTLLDAVILEGLAEHAVGQYVGKAYQAKWTTYYSDDELRKFWKRYLVRYQSIQPTHSLHDRLLYGHGLYPSMLGYAIGYGIVHRALQEGHGLPQIMEMSSERIVQLSRFDE</sequence>
<evidence type="ECO:0000313" key="2">
    <source>
        <dbReference type="EMBL" id="MBB5325564.1"/>
    </source>
</evidence>
<feature type="domain" description="DUF2268" evidence="1">
    <location>
        <begin position="62"/>
        <end position="250"/>
    </location>
</feature>
<gene>
    <name evidence="2" type="ORF">HNQ34_002665</name>
</gene>
<comment type="caution">
    <text evidence="2">The sequence shown here is derived from an EMBL/GenBank/DDBJ whole genome shotgun (WGS) entry which is preliminary data.</text>
</comment>
<dbReference type="InterPro" id="IPR018728">
    <property type="entry name" value="DUF2268"/>
</dbReference>
<dbReference type="AlphaFoldDB" id="A0A7W8IRZ8"/>
<evidence type="ECO:0000313" key="3">
    <source>
        <dbReference type="Proteomes" id="UP000520011"/>
    </source>
</evidence>
<evidence type="ECO:0000259" key="1">
    <source>
        <dbReference type="Pfam" id="PF10026"/>
    </source>
</evidence>
<reference evidence="2 3" key="1">
    <citation type="submission" date="2020-08" db="EMBL/GenBank/DDBJ databases">
        <title>Genomic Encyclopedia of Type Strains, Phase IV (KMG-IV): sequencing the most valuable type-strain genomes for metagenomic binning, comparative biology and taxonomic classification.</title>
        <authorList>
            <person name="Goeker M."/>
        </authorList>
    </citation>
    <scope>NUCLEOTIDE SEQUENCE [LARGE SCALE GENOMIC DNA]</scope>
    <source>
        <strain evidence="2 3">DSM 16325</strain>
    </source>
</reference>
<dbReference type="Pfam" id="PF10026">
    <property type="entry name" value="DUF2268"/>
    <property type="match status" value="1"/>
</dbReference>
<dbReference type="Proteomes" id="UP000520011">
    <property type="component" value="Unassembled WGS sequence"/>
</dbReference>
<organism evidence="2 3">
    <name type="scientific">Anoxybacteroides tepidamans</name>
    <dbReference type="NCBI Taxonomy" id="265948"/>
    <lineage>
        <taxon>Bacteria</taxon>
        <taxon>Bacillati</taxon>
        <taxon>Bacillota</taxon>
        <taxon>Bacilli</taxon>
        <taxon>Bacillales</taxon>
        <taxon>Anoxybacillaceae</taxon>
        <taxon>Anoxybacteroides</taxon>
    </lineage>
</organism>